<dbReference type="SMART" id="SM00729">
    <property type="entry name" value="Elp3"/>
    <property type="match status" value="1"/>
</dbReference>
<dbReference type="RefSeq" id="WP_077538538.1">
    <property type="nucleotide sequence ID" value="NZ_CP019633.1"/>
</dbReference>
<dbReference type="InterPro" id="IPR006638">
    <property type="entry name" value="Elp3/MiaA/NifB-like_rSAM"/>
</dbReference>
<keyword evidence="5 6" id="KW-0411">Iron-sulfur</keyword>
<dbReference type="OrthoDB" id="9778883at2"/>
<evidence type="ECO:0000313" key="9">
    <source>
        <dbReference type="Proteomes" id="UP000188273"/>
    </source>
</evidence>
<evidence type="ECO:0000256" key="2">
    <source>
        <dbReference type="ARBA" id="ARBA00022691"/>
    </source>
</evidence>
<dbReference type="GO" id="GO:0051539">
    <property type="term" value="F:4 iron, 4 sulfur cluster binding"/>
    <property type="evidence" value="ECO:0007669"/>
    <property type="project" value="UniProtKB-KW"/>
</dbReference>
<gene>
    <name evidence="8" type="ORF">L21SP3_00127</name>
</gene>
<dbReference type="CDD" id="cd01335">
    <property type="entry name" value="Radical_SAM"/>
    <property type="match status" value="1"/>
</dbReference>
<feature type="domain" description="Radical SAM core" evidence="7">
    <location>
        <begin position="69"/>
        <end position="290"/>
    </location>
</feature>
<proteinExistence type="predicted"/>
<dbReference type="GO" id="GO:0003824">
    <property type="term" value="F:catalytic activity"/>
    <property type="evidence" value="ECO:0007669"/>
    <property type="project" value="InterPro"/>
</dbReference>
<dbReference type="InterPro" id="IPR034457">
    <property type="entry name" value="Organic_radical-activating"/>
</dbReference>
<evidence type="ECO:0000259" key="7">
    <source>
        <dbReference type="PROSITE" id="PS51918"/>
    </source>
</evidence>
<feature type="binding site" evidence="6">
    <location>
        <position position="91"/>
    </location>
    <ligand>
        <name>[4Fe-4S] cluster</name>
        <dbReference type="ChEBI" id="CHEBI:49883"/>
        <note>4Fe-4S-S-AdoMet</note>
    </ligand>
</feature>
<evidence type="ECO:0000256" key="6">
    <source>
        <dbReference type="PIRSR" id="PIRSR004869-50"/>
    </source>
</evidence>
<comment type="cofactor">
    <cofactor evidence="6">
        <name>[4Fe-4S] cluster</name>
        <dbReference type="ChEBI" id="CHEBI:49883"/>
    </cofactor>
    <text evidence="6">Binds 1 [4Fe-4S] cluster. The cluster is coordinated with 3 cysteines and an exchangeable S-adenosyl-L-methionine.</text>
</comment>
<keyword evidence="2 6" id="KW-0949">S-adenosyl-L-methionine</keyword>
<dbReference type="GO" id="GO:0046872">
    <property type="term" value="F:metal ion binding"/>
    <property type="evidence" value="ECO:0007669"/>
    <property type="project" value="UniProtKB-KW"/>
</dbReference>
<feature type="binding site" evidence="6">
    <location>
        <position position="84"/>
    </location>
    <ligand>
        <name>[4Fe-4S] cluster</name>
        <dbReference type="ChEBI" id="CHEBI:49883"/>
        <note>4Fe-4S-S-AdoMet</note>
    </ligand>
</feature>
<feature type="binding site" evidence="6">
    <location>
        <position position="88"/>
    </location>
    <ligand>
        <name>[4Fe-4S] cluster</name>
        <dbReference type="ChEBI" id="CHEBI:49883"/>
        <note>4Fe-4S-S-AdoMet</note>
    </ligand>
</feature>
<organism evidence="8 9">
    <name type="scientific">Sedimentisphaera cyanobacteriorum</name>
    <dbReference type="NCBI Taxonomy" id="1940790"/>
    <lineage>
        <taxon>Bacteria</taxon>
        <taxon>Pseudomonadati</taxon>
        <taxon>Planctomycetota</taxon>
        <taxon>Phycisphaerae</taxon>
        <taxon>Sedimentisphaerales</taxon>
        <taxon>Sedimentisphaeraceae</taxon>
        <taxon>Sedimentisphaera</taxon>
    </lineage>
</organism>
<keyword evidence="9" id="KW-1185">Reference proteome</keyword>
<dbReference type="InterPro" id="IPR016431">
    <property type="entry name" value="Pyrv-formate_lyase-activ_prd"/>
</dbReference>
<dbReference type="Proteomes" id="UP000188273">
    <property type="component" value="Chromosome"/>
</dbReference>
<evidence type="ECO:0000256" key="1">
    <source>
        <dbReference type="ARBA" id="ARBA00022485"/>
    </source>
</evidence>
<dbReference type="PROSITE" id="PS51918">
    <property type="entry name" value="RADICAL_SAM"/>
    <property type="match status" value="1"/>
</dbReference>
<reference evidence="9" key="1">
    <citation type="submission" date="2017-02" db="EMBL/GenBank/DDBJ databases">
        <title>Comparative genomics and description of representatives of a novel lineage of planctomycetes thriving in anoxic sediments.</title>
        <authorList>
            <person name="Spring S."/>
            <person name="Bunk B."/>
            <person name="Sproer C."/>
            <person name="Klenk H.-P."/>
        </authorList>
    </citation>
    <scope>NUCLEOTIDE SEQUENCE [LARGE SCALE GENOMIC DNA]</scope>
    <source>
        <strain evidence="9">L21-RPul-D3</strain>
    </source>
</reference>
<dbReference type="Pfam" id="PF04055">
    <property type="entry name" value="Radical_SAM"/>
    <property type="match status" value="1"/>
</dbReference>
<dbReference type="NCBIfam" id="TIGR04337">
    <property type="entry name" value="AmmeMemoSam_rS"/>
    <property type="match status" value="1"/>
</dbReference>
<evidence type="ECO:0000313" key="8">
    <source>
        <dbReference type="EMBL" id="AQQ08351.1"/>
    </source>
</evidence>
<name>A0A1Q2HM50_9BACT</name>
<dbReference type="InterPro" id="IPR007197">
    <property type="entry name" value="rSAM"/>
</dbReference>
<evidence type="ECO:0000256" key="5">
    <source>
        <dbReference type="ARBA" id="ARBA00023014"/>
    </source>
</evidence>
<keyword evidence="3 6" id="KW-0479">Metal-binding</keyword>
<dbReference type="SUPFAM" id="SSF102114">
    <property type="entry name" value="Radical SAM enzymes"/>
    <property type="match status" value="1"/>
</dbReference>
<dbReference type="PIRSF" id="PIRSF004869">
    <property type="entry name" value="PflX_prd"/>
    <property type="match status" value="1"/>
</dbReference>
<dbReference type="EMBL" id="CP019633">
    <property type="protein sequence ID" value="AQQ08351.1"/>
    <property type="molecule type" value="Genomic_DNA"/>
</dbReference>
<dbReference type="PANTHER" id="PTHR30352:SF5">
    <property type="entry name" value="PYRUVATE FORMATE-LYASE 1-ACTIVATING ENZYME"/>
    <property type="match status" value="1"/>
</dbReference>
<sequence>MKYEKARFWHKKLGSTVKCELCSRECVIKTGETGFCGVRQNEQGELKTLNYHCLCSANSDKIEKKPLNHFLPSTSSFSICAPGCNFRCKFCQNWQISQINQQLLERTSKVCPEDIAEAALKHNCKSISYTYTEPTIFYELAEDTALAAKEKGLKNVFVTNGYMKPAVWEKASEWLDAANIDLKANTEEFYRDFCSAALAPVKESIKTAYKLGIWIELTTLLIPGLNDRDEEIRSTAEFIAGEVSEFVPLHLSAFYPCAEMRDTPAQTPQRIKEACDIAREAGLKYVYPGNVMLDANTYCHNCGRLIISRSGFSADPDGVSNGKCELCGAEIPGVFE</sequence>
<dbReference type="Gene3D" id="3.20.20.70">
    <property type="entry name" value="Aldolase class I"/>
    <property type="match status" value="1"/>
</dbReference>
<dbReference type="PANTHER" id="PTHR30352">
    <property type="entry name" value="PYRUVATE FORMATE-LYASE-ACTIVATING ENZYME"/>
    <property type="match status" value="1"/>
</dbReference>
<protein>
    <submittedName>
        <fullName evidence="8">Molybdenum cofactor biosynthesis protein A</fullName>
    </submittedName>
</protein>
<dbReference type="AlphaFoldDB" id="A0A1Q2HM50"/>
<dbReference type="InterPro" id="IPR058240">
    <property type="entry name" value="rSAM_sf"/>
</dbReference>
<evidence type="ECO:0000256" key="4">
    <source>
        <dbReference type="ARBA" id="ARBA00023004"/>
    </source>
</evidence>
<dbReference type="InterPro" id="IPR027596">
    <property type="entry name" value="AmmeMemoSam_rS"/>
</dbReference>
<dbReference type="SFLD" id="SFLDS00029">
    <property type="entry name" value="Radical_SAM"/>
    <property type="match status" value="1"/>
</dbReference>
<dbReference type="InterPro" id="IPR013785">
    <property type="entry name" value="Aldolase_TIM"/>
</dbReference>
<dbReference type="SFLD" id="SFLDG01101">
    <property type="entry name" value="Uncharacterised_Radical_SAM_Su"/>
    <property type="match status" value="1"/>
</dbReference>
<keyword evidence="1" id="KW-0004">4Fe-4S</keyword>
<evidence type="ECO:0000256" key="3">
    <source>
        <dbReference type="ARBA" id="ARBA00022723"/>
    </source>
</evidence>
<dbReference type="KEGG" id="pbu:L21SP3_00127"/>
<dbReference type="STRING" id="1940790.L21SP3_00127"/>
<keyword evidence="4 6" id="KW-0408">Iron</keyword>
<accession>A0A1Q2HM50</accession>